<evidence type="ECO:0000256" key="8">
    <source>
        <dbReference type="ARBA" id="ARBA00023572"/>
    </source>
</evidence>
<dbReference type="InterPro" id="IPR029000">
    <property type="entry name" value="Cyclophilin-like_dom_sf"/>
</dbReference>
<dbReference type="PANTHER" id="PTHR46466:SF1">
    <property type="entry name" value="GLYOXALASE DOMAIN-CONTAINING PROTEIN 4"/>
    <property type="match status" value="1"/>
</dbReference>
<comment type="similarity">
    <text evidence="10">Belongs to the class VI-like SAM-binding methyltransferase superfamily. Isoprenylcysteine carboxyl methyltransferase family.</text>
</comment>
<dbReference type="InterPro" id="IPR043193">
    <property type="entry name" value="GLOD4"/>
</dbReference>
<evidence type="ECO:0000256" key="5">
    <source>
        <dbReference type="ARBA" id="ARBA00022737"/>
    </source>
</evidence>
<dbReference type="CDD" id="cd16357">
    <property type="entry name" value="GLOD4_C"/>
    <property type="match status" value="1"/>
</dbReference>
<feature type="transmembrane region" description="Helical" evidence="10">
    <location>
        <begin position="323"/>
        <end position="344"/>
    </location>
</feature>
<feature type="transmembrane region" description="Helical" evidence="10">
    <location>
        <begin position="249"/>
        <end position="267"/>
    </location>
</feature>
<dbReference type="PROSITE" id="PS00170">
    <property type="entry name" value="CSA_PPIASE_1"/>
    <property type="match status" value="1"/>
</dbReference>
<dbReference type="SUPFAM" id="SSF50891">
    <property type="entry name" value="Cyclophilin-like"/>
    <property type="match status" value="1"/>
</dbReference>
<gene>
    <name evidence="12" type="ORF">TcWFU_003807</name>
</gene>
<dbReference type="Gene3D" id="3.10.180.10">
    <property type="entry name" value="2,3-Dihydroxybiphenyl 1,2-Dioxygenase, domain 1"/>
    <property type="match status" value="2"/>
</dbReference>
<dbReference type="InterPro" id="IPR007269">
    <property type="entry name" value="ICMT_MeTrfase"/>
</dbReference>
<keyword evidence="4 10" id="KW-0812">Transmembrane</keyword>
<dbReference type="PROSITE" id="PS50072">
    <property type="entry name" value="CSA_PPIASE_2"/>
    <property type="match status" value="1"/>
</dbReference>
<feature type="domain" description="PPIase cyclophilin-type" evidence="11">
    <location>
        <begin position="553"/>
        <end position="701"/>
    </location>
</feature>
<keyword evidence="10" id="KW-0489">Methyltransferase</keyword>
<evidence type="ECO:0000256" key="6">
    <source>
        <dbReference type="ARBA" id="ARBA00022989"/>
    </source>
</evidence>
<dbReference type="InterPro" id="IPR029068">
    <property type="entry name" value="Glyas_Bleomycin-R_OHBP_Dase"/>
</dbReference>
<evidence type="ECO:0000256" key="3">
    <source>
        <dbReference type="ARBA" id="ARBA00010363"/>
    </source>
</evidence>
<comment type="catalytic activity">
    <reaction evidence="1 10">
        <text>[protein]-C-terminal S-[(2E,6E)-farnesyl]-L-cysteine + S-adenosyl-L-methionine = [protein]-C-terminal S-[(2E,6E)-farnesyl]-L-cysteine methyl ester + S-adenosyl-L-homocysteine</text>
        <dbReference type="Rhea" id="RHEA:21672"/>
        <dbReference type="Rhea" id="RHEA-COMP:12125"/>
        <dbReference type="Rhea" id="RHEA-COMP:12126"/>
        <dbReference type="ChEBI" id="CHEBI:57856"/>
        <dbReference type="ChEBI" id="CHEBI:59789"/>
        <dbReference type="ChEBI" id="CHEBI:90510"/>
        <dbReference type="ChEBI" id="CHEBI:90511"/>
        <dbReference type="EC" id="2.1.1.100"/>
    </reaction>
</comment>
<dbReference type="EC" id="2.1.1.100" evidence="10"/>
<name>A0ABR4QQK1_9CEST</name>
<keyword evidence="13" id="KW-1185">Reference proteome</keyword>
<dbReference type="PRINTS" id="PR00153">
    <property type="entry name" value="CSAPPISMRASE"/>
</dbReference>
<dbReference type="Pfam" id="PF04140">
    <property type="entry name" value="ICMT"/>
    <property type="match status" value="1"/>
</dbReference>
<protein>
    <recommendedName>
        <fullName evidence="9 10">Protein-S-isoprenylcysteine O-methyltransferase</fullName>
        <ecNumber evidence="10">2.1.1.100</ecNumber>
    </recommendedName>
</protein>
<keyword evidence="7 10" id="KW-0472">Membrane</keyword>
<dbReference type="Gene3D" id="1.20.120.1630">
    <property type="match status" value="1"/>
</dbReference>
<comment type="subcellular location">
    <subcellularLocation>
        <location evidence="10">Endoplasmic reticulum membrane</location>
        <topology evidence="10">Multi-pass membrane protein</topology>
    </subcellularLocation>
    <subcellularLocation>
        <location evidence="2">Membrane</location>
        <topology evidence="2">Multi-pass membrane protein</topology>
    </subcellularLocation>
</comment>
<dbReference type="EMBL" id="JAKROA010000001">
    <property type="protein sequence ID" value="KAL5111842.1"/>
    <property type="molecule type" value="Genomic_DNA"/>
</dbReference>
<feature type="transmembrane region" description="Helical" evidence="10">
    <location>
        <begin position="356"/>
        <end position="375"/>
    </location>
</feature>
<keyword evidence="10" id="KW-0808">Transferase</keyword>
<evidence type="ECO:0000256" key="9">
    <source>
        <dbReference type="ARBA" id="ARBA00023656"/>
    </source>
</evidence>
<proteinExistence type="inferred from homology"/>
<dbReference type="Gene3D" id="2.40.100.10">
    <property type="entry name" value="Cyclophilin-like"/>
    <property type="match status" value="1"/>
</dbReference>
<keyword evidence="6 10" id="KW-1133">Transmembrane helix</keyword>
<accession>A0ABR4QQK1</accession>
<evidence type="ECO:0000256" key="7">
    <source>
        <dbReference type="ARBA" id="ARBA00023136"/>
    </source>
</evidence>
<feature type="transmembrane region" description="Helical" evidence="10">
    <location>
        <begin position="279"/>
        <end position="297"/>
    </location>
</feature>
<keyword evidence="10" id="KW-0256">Endoplasmic reticulum</keyword>
<evidence type="ECO:0000259" key="11">
    <source>
        <dbReference type="PROSITE" id="PS50072"/>
    </source>
</evidence>
<comment type="function">
    <text evidence="8">Catalyzes the post-translational methylation of isoprenylated C-terminal cysteine residues.</text>
</comment>
<dbReference type="Pfam" id="PF00160">
    <property type="entry name" value="Pro_isomerase"/>
    <property type="match status" value="1"/>
</dbReference>
<dbReference type="CDD" id="cd01928">
    <property type="entry name" value="Cyclophilin_PPIL3_like"/>
    <property type="match status" value="1"/>
</dbReference>
<comment type="similarity">
    <text evidence="3">Belongs to the glyoxalase I family.</text>
</comment>
<evidence type="ECO:0000313" key="12">
    <source>
        <dbReference type="EMBL" id="KAL5111842.1"/>
    </source>
</evidence>
<dbReference type="PANTHER" id="PTHR46466">
    <property type="entry name" value="GLYOXALASE DOMAIN-CONTAINING PROTEIN 4"/>
    <property type="match status" value="1"/>
</dbReference>
<dbReference type="PROSITE" id="PS51564">
    <property type="entry name" value="SAM_ICMT"/>
    <property type="match status" value="1"/>
</dbReference>
<evidence type="ECO:0000256" key="10">
    <source>
        <dbReference type="RuleBase" id="RU362022"/>
    </source>
</evidence>
<dbReference type="InterPro" id="IPR025770">
    <property type="entry name" value="PPMT_MeTrfase"/>
</dbReference>
<feature type="transmembrane region" description="Helical" evidence="10">
    <location>
        <begin position="420"/>
        <end position="437"/>
    </location>
</feature>
<organism evidence="12 13">
    <name type="scientific">Taenia crassiceps</name>
    <dbReference type="NCBI Taxonomy" id="6207"/>
    <lineage>
        <taxon>Eukaryota</taxon>
        <taxon>Metazoa</taxon>
        <taxon>Spiralia</taxon>
        <taxon>Lophotrochozoa</taxon>
        <taxon>Platyhelminthes</taxon>
        <taxon>Cestoda</taxon>
        <taxon>Eucestoda</taxon>
        <taxon>Cyclophyllidea</taxon>
        <taxon>Taeniidae</taxon>
        <taxon>Taenia</taxon>
    </lineage>
</organism>
<keyword evidence="10" id="KW-0949">S-adenosyl-L-methionine</keyword>
<comment type="caution">
    <text evidence="12">The sequence shown here is derived from an EMBL/GenBank/DDBJ whole genome shotgun (WGS) entry which is preliminary data.</text>
</comment>
<evidence type="ECO:0000256" key="4">
    <source>
        <dbReference type="ARBA" id="ARBA00022692"/>
    </source>
</evidence>
<dbReference type="InterPro" id="IPR043194">
    <property type="entry name" value="GLOD4_C"/>
</dbReference>
<feature type="transmembrane region" description="Helical" evidence="10">
    <location>
        <begin position="480"/>
        <end position="508"/>
    </location>
</feature>
<reference evidence="12 13" key="1">
    <citation type="journal article" date="2022" name="Front. Cell. Infect. Microbiol.">
        <title>The Genomes of Two Strains of Taenia crassiceps the Animal Model for the Study of Human Cysticercosis.</title>
        <authorList>
            <person name="Bobes R.J."/>
            <person name="Estrada K."/>
            <person name="Rios-Valencia D.G."/>
            <person name="Calderon-Gallegos A."/>
            <person name="de la Torre P."/>
            <person name="Carrero J.C."/>
            <person name="Sanchez-Flores A."/>
            <person name="Laclette J.P."/>
        </authorList>
    </citation>
    <scope>NUCLEOTIDE SEQUENCE [LARGE SCALE GENOMIC DNA]</scope>
    <source>
        <strain evidence="12">WFUcys</strain>
    </source>
</reference>
<evidence type="ECO:0000256" key="1">
    <source>
        <dbReference type="ARBA" id="ARBA00001450"/>
    </source>
</evidence>
<evidence type="ECO:0000313" key="13">
    <source>
        <dbReference type="Proteomes" id="UP001651158"/>
    </source>
</evidence>
<dbReference type="SUPFAM" id="SSF54593">
    <property type="entry name" value="Glyoxalase/Bleomycin resistance protein/Dihydroxybiphenyl dioxygenase"/>
    <property type="match status" value="1"/>
</dbReference>
<sequence length="708" mass="80215">MKVLRHEEFVEGCKAACNGPYDGKWSKTMIGYGPEDNHFVLELTYNYGIGSYRHGNDFRMEDSSKLMIQPAIVSSSTMKRLTRMTLLLVEKHALFNYGEGQCQLQLTLTEQPIDHGQAFGRVAFSCPRNQLPSLQEKMDKEGETVLTRLVGLDTPGKATVEVIILADPDGHEICFVGDETFCSLSQVDPKADELLSAAMAEDHSDFWLQKRGGNRVHWCRLVNVDAAVVWFEQIVMAPEVLPWPAPTSLVGFLLGISSLLTIDCILLSYTPFFTIISPILLLATFVSLLFLISYALLPRAVDFSSSYATRGRDLDPEGYRRNLSIAFCLGGVFLFGILLTFHAFKELSNPRVIWPFGIYLTFLAFFHWSEFFVAALTSPSRAGVDLYLLDHSPEYLGAMALSFIEYWLEVLFWPAKTISFLWLSLTGLLICVAGEAFRKMAMLTAADNFSHYIEHTWRYEHRLVRKGVYAWCRHPAYVGWFFWSLGTQLLLVNPLCSFVYPLAAYFFFNDRVYSEERSLVAFFGDAYRSYQHEVPTGLPFIHGYVEPTAVTLHTDLGDIKVELFCMQAPLACENFLALCASDYYKGCIFHRNIKGFIVQTGDPTGTGKNGQSIWKQKFKDEFDDTLKHNTRGIVSMANNGPDSNGSQFFITYSKQTMLDMKYSIFGKVIDGWDVLDELERAPVEDKTYKPLTDIHIQDITIHANPFAE</sequence>
<keyword evidence="5" id="KW-0677">Repeat</keyword>
<evidence type="ECO:0000256" key="2">
    <source>
        <dbReference type="ARBA" id="ARBA00004141"/>
    </source>
</evidence>
<dbReference type="InterPro" id="IPR002130">
    <property type="entry name" value="Cyclophilin-type_PPIase_dom"/>
</dbReference>
<dbReference type="Proteomes" id="UP001651158">
    <property type="component" value="Unassembled WGS sequence"/>
</dbReference>
<dbReference type="InterPro" id="IPR020892">
    <property type="entry name" value="Cyclophilin-type_PPIase_CS"/>
</dbReference>
<dbReference type="Pfam" id="PF21701">
    <property type="entry name" value="GLOD4_C"/>
    <property type="match status" value="1"/>
</dbReference>